<dbReference type="InterPro" id="IPR050138">
    <property type="entry name" value="DHOase/Allantoinase_Hydrolase"/>
</dbReference>
<evidence type="ECO:0000256" key="1">
    <source>
        <dbReference type="ARBA" id="ARBA00002368"/>
    </source>
</evidence>
<evidence type="ECO:0000256" key="2">
    <source>
        <dbReference type="ARBA" id="ARBA00010286"/>
    </source>
</evidence>
<dbReference type="SUPFAM" id="SSF51338">
    <property type="entry name" value="Composite domain of metallo-dependent hydrolases"/>
    <property type="match status" value="1"/>
</dbReference>
<evidence type="ECO:0000259" key="7">
    <source>
        <dbReference type="Pfam" id="PF12890"/>
    </source>
</evidence>
<keyword evidence="5 6" id="KW-0665">Pyrimidine biosynthesis</keyword>
<dbReference type="CDD" id="cd01317">
    <property type="entry name" value="DHOase_IIa"/>
    <property type="match status" value="1"/>
</dbReference>
<evidence type="ECO:0000256" key="4">
    <source>
        <dbReference type="ARBA" id="ARBA00022801"/>
    </source>
</evidence>
<dbReference type="PANTHER" id="PTHR43668">
    <property type="entry name" value="ALLANTOINASE"/>
    <property type="match status" value="1"/>
</dbReference>
<comment type="caution">
    <text evidence="8">The sequence shown here is derived from an EMBL/GenBank/DDBJ whole genome shotgun (WGS) entry which is preliminary data.</text>
</comment>
<proteinExistence type="inferred from homology"/>
<comment type="pathway">
    <text evidence="6">Pyrimidine metabolism; UMP biosynthesis via de novo pathway; (S)-dihydroorotate from bicarbonate: step 3/3.</text>
</comment>
<keyword evidence="3 6" id="KW-0479">Metal-binding</keyword>
<dbReference type="InterPro" id="IPR002195">
    <property type="entry name" value="Dihydroorotase_CS"/>
</dbReference>
<dbReference type="EMBL" id="JACADJ010000031">
    <property type="protein sequence ID" value="NWH05340.1"/>
    <property type="molecule type" value="Genomic_DNA"/>
</dbReference>
<dbReference type="EC" id="3.5.2.3" evidence="6"/>
<feature type="binding site" evidence="6">
    <location>
        <position position="68"/>
    </location>
    <ligand>
        <name>Zn(2+)</name>
        <dbReference type="ChEBI" id="CHEBI:29105"/>
        <label>1</label>
    </ligand>
</feature>
<evidence type="ECO:0000313" key="8">
    <source>
        <dbReference type="EMBL" id="NWH05340.1"/>
    </source>
</evidence>
<dbReference type="PROSITE" id="PS00483">
    <property type="entry name" value="DIHYDROOROTASE_2"/>
    <property type="match status" value="1"/>
</dbReference>
<name>A0A850SYY6_9BACT</name>
<dbReference type="InterPro" id="IPR024403">
    <property type="entry name" value="DHOase_cat"/>
</dbReference>
<dbReference type="UniPathway" id="UPA00070">
    <property type="reaction ID" value="UER00117"/>
</dbReference>
<reference evidence="8 9" key="1">
    <citation type="submission" date="2020-06" db="EMBL/GenBank/DDBJ databases">
        <title>High-quality draft genome of sulfate reducer Desulfobacter latus type strain AcrS2 isolated from marine sediment.</title>
        <authorList>
            <person name="Hoppe M."/>
            <person name="Larsen C.K."/>
            <person name="Marshall I.P.G."/>
            <person name="Schramm A."/>
            <person name="Marietou A.G."/>
        </authorList>
    </citation>
    <scope>NUCLEOTIDE SEQUENCE [LARGE SCALE GENOMIC DNA]</scope>
    <source>
        <strain evidence="8 9">AcRS2</strain>
    </source>
</reference>
<feature type="binding site" evidence="6">
    <location>
        <position position="158"/>
    </location>
    <ligand>
        <name>Zn(2+)</name>
        <dbReference type="ChEBI" id="CHEBI:29105"/>
        <label>1</label>
    </ligand>
</feature>
<feature type="binding site" evidence="6">
    <location>
        <position position="66"/>
    </location>
    <ligand>
        <name>Zn(2+)</name>
        <dbReference type="ChEBI" id="CHEBI:29105"/>
        <label>1</label>
    </ligand>
</feature>
<dbReference type="GO" id="GO:0005737">
    <property type="term" value="C:cytoplasm"/>
    <property type="evidence" value="ECO:0007669"/>
    <property type="project" value="TreeGrafter"/>
</dbReference>
<evidence type="ECO:0000313" key="9">
    <source>
        <dbReference type="Proteomes" id="UP000553343"/>
    </source>
</evidence>
<feature type="binding site" evidence="6">
    <location>
        <position position="158"/>
    </location>
    <ligand>
        <name>Zn(2+)</name>
        <dbReference type="ChEBI" id="CHEBI:29105"/>
        <label>2</label>
    </ligand>
</feature>
<keyword evidence="9" id="KW-1185">Reference proteome</keyword>
<feature type="binding site" evidence="6">
    <location>
        <position position="100"/>
    </location>
    <ligand>
        <name>substrate</name>
    </ligand>
</feature>
<evidence type="ECO:0000256" key="6">
    <source>
        <dbReference type="HAMAP-Rule" id="MF_00220"/>
    </source>
</evidence>
<accession>A0A850SYY6</accession>
<dbReference type="GO" id="GO:0004151">
    <property type="term" value="F:dihydroorotase activity"/>
    <property type="evidence" value="ECO:0007669"/>
    <property type="project" value="UniProtKB-UniRule"/>
</dbReference>
<dbReference type="Gene3D" id="3.20.20.140">
    <property type="entry name" value="Metal-dependent hydrolases"/>
    <property type="match status" value="1"/>
</dbReference>
<sequence>MQIQIKGVRVIDPGNIEGIRDIRIKDGLFEAVSEPGQLPDVAEASQDVNVIDGQGLIGVPGLIDVHVHLREPGQEYKETIETGLKAAAAGGITAVCCMPNTNPVNDNAQVTAFILSQAKKVHAARVYPVGAISANLEGQKLNDIADMKKAGIWAVTDDGMPVTDSQLMRRTLEYCKSLDIPVLVHAEDKRLADGGAMNEGLPATVMGIKGIPNAAESVMVMRDIALAELTGARVHFCHMSTAQSIEAIRAAKAKGVRVTCETAPHYFTLTDADIPAYDTNFKMNPPLRSDKDRAAIIEGLADGTIDMIATDHAPHAEDEKQVEFDQAAFGIVGLETSLGLSLDLVTRGHLTLIQLVEKMAKAPADLMGINNDIVPGNRADLTLIDMDTDWIVNPDAFVSKGRNTPFTGRSLKGAAAFTIVDGRIVYTRSSSF</sequence>
<dbReference type="Pfam" id="PF12890">
    <property type="entry name" value="DHOase"/>
    <property type="match status" value="1"/>
</dbReference>
<feature type="binding site" evidence="6">
    <location>
        <position position="185"/>
    </location>
    <ligand>
        <name>Zn(2+)</name>
        <dbReference type="ChEBI" id="CHEBI:29105"/>
        <label>2</label>
    </ligand>
</feature>
<keyword evidence="6" id="KW-0862">Zinc</keyword>
<dbReference type="Proteomes" id="UP000553343">
    <property type="component" value="Unassembled WGS sequence"/>
</dbReference>
<comment type="similarity">
    <text evidence="2 6">Belongs to the metallo-dependent hydrolases superfamily. DHOase family. Class I DHOase subfamily.</text>
</comment>
<dbReference type="InterPro" id="IPR011059">
    <property type="entry name" value="Metal-dep_hydrolase_composite"/>
</dbReference>
<dbReference type="GO" id="GO:0004038">
    <property type="term" value="F:allantoinase activity"/>
    <property type="evidence" value="ECO:0007669"/>
    <property type="project" value="TreeGrafter"/>
</dbReference>
<organism evidence="8 9">
    <name type="scientific">Desulfobacter latus</name>
    <dbReference type="NCBI Taxonomy" id="2292"/>
    <lineage>
        <taxon>Bacteria</taxon>
        <taxon>Pseudomonadati</taxon>
        <taxon>Thermodesulfobacteriota</taxon>
        <taxon>Desulfobacteria</taxon>
        <taxon>Desulfobacterales</taxon>
        <taxon>Desulfobacteraceae</taxon>
        <taxon>Desulfobacter</taxon>
    </lineage>
</organism>
<dbReference type="RefSeq" id="WP_178366796.1">
    <property type="nucleotide sequence ID" value="NZ_JACADJ010000031.1"/>
</dbReference>
<dbReference type="Gene3D" id="2.30.40.10">
    <property type="entry name" value="Urease, subunit C, domain 1"/>
    <property type="match status" value="1"/>
</dbReference>
<evidence type="ECO:0000256" key="3">
    <source>
        <dbReference type="ARBA" id="ARBA00022723"/>
    </source>
</evidence>
<dbReference type="GO" id="GO:0006145">
    <property type="term" value="P:purine nucleobase catabolic process"/>
    <property type="evidence" value="ECO:0007669"/>
    <property type="project" value="TreeGrafter"/>
</dbReference>
<feature type="active site" evidence="6">
    <location>
        <position position="311"/>
    </location>
</feature>
<feature type="binding site" evidence="6">
    <location>
        <begin position="329"/>
        <end position="330"/>
    </location>
    <ligand>
        <name>substrate</name>
    </ligand>
</feature>
<feature type="binding site" evidence="6">
    <location>
        <position position="315"/>
    </location>
    <ligand>
        <name>substrate</name>
    </ligand>
</feature>
<feature type="binding site" evidence="6">
    <location>
        <position position="311"/>
    </location>
    <ligand>
        <name>Zn(2+)</name>
        <dbReference type="ChEBI" id="CHEBI:29105"/>
        <label>1</label>
    </ligand>
</feature>
<dbReference type="NCBIfam" id="TIGR00857">
    <property type="entry name" value="pyrC_multi"/>
    <property type="match status" value="1"/>
</dbReference>
<comment type="function">
    <text evidence="1 6">Catalyzes the reversible cyclization of carbamoyl aspartate to dihydroorotate.</text>
</comment>
<dbReference type="PANTHER" id="PTHR43668:SF2">
    <property type="entry name" value="ALLANTOINASE"/>
    <property type="match status" value="1"/>
</dbReference>
<dbReference type="SUPFAM" id="SSF51556">
    <property type="entry name" value="Metallo-dependent hydrolases"/>
    <property type="match status" value="1"/>
</dbReference>
<feature type="domain" description="Dihydroorotase catalytic" evidence="7">
    <location>
        <begin position="59"/>
        <end position="242"/>
    </location>
</feature>
<dbReference type="GO" id="GO:0008270">
    <property type="term" value="F:zinc ion binding"/>
    <property type="evidence" value="ECO:0007669"/>
    <property type="project" value="UniProtKB-UniRule"/>
</dbReference>
<feature type="binding site" evidence="6">
    <location>
        <begin position="68"/>
        <end position="70"/>
    </location>
    <ligand>
        <name>substrate</name>
    </ligand>
</feature>
<gene>
    <name evidence="6" type="primary">pyrC</name>
    <name evidence="8" type="ORF">HXW94_10135</name>
</gene>
<keyword evidence="4 6" id="KW-0378">Hydrolase</keyword>
<dbReference type="InterPro" id="IPR004722">
    <property type="entry name" value="DHOase"/>
</dbReference>
<dbReference type="GO" id="GO:0044205">
    <property type="term" value="P:'de novo' UMP biosynthetic process"/>
    <property type="evidence" value="ECO:0007669"/>
    <property type="project" value="UniProtKB-UniRule"/>
</dbReference>
<dbReference type="InterPro" id="IPR032466">
    <property type="entry name" value="Metal_Hydrolase"/>
</dbReference>
<feature type="binding site" evidence="6">
    <location>
        <position position="238"/>
    </location>
    <ligand>
        <name>Zn(2+)</name>
        <dbReference type="ChEBI" id="CHEBI:29105"/>
        <label>2</label>
    </ligand>
</feature>
<dbReference type="HAMAP" id="MF_00220_B">
    <property type="entry name" value="PyrC_classI_B"/>
    <property type="match status" value="1"/>
</dbReference>
<protein>
    <recommendedName>
        <fullName evidence="6">Dihydroorotase</fullName>
        <shortName evidence="6">DHOase</shortName>
        <ecNumber evidence="6">3.5.2.3</ecNumber>
    </recommendedName>
</protein>
<comment type="catalytic activity">
    <reaction evidence="6">
        <text>(S)-dihydroorotate + H2O = N-carbamoyl-L-aspartate + H(+)</text>
        <dbReference type="Rhea" id="RHEA:24296"/>
        <dbReference type="ChEBI" id="CHEBI:15377"/>
        <dbReference type="ChEBI" id="CHEBI:15378"/>
        <dbReference type="ChEBI" id="CHEBI:30864"/>
        <dbReference type="ChEBI" id="CHEBI:32814"/>
        <dbReference type="EC" id="3.5.2.3"/>
    </reaction>
</comment>
<comment type="cofactor">
    <cofactor evidence="6">
        <name>Zn(2+)</name>
        <dbReference type="ChEBI" id="CHEBI:29105"/>
    </cofactor>
    <text evidence="6">Binds 2 Zn(2+) ions per subunit.</text>
</comment>
<evidence type="ECO:0000256" key="5">
    <source>
        <dbReference type="ARBA" id="ARBA00022975"/>
    </source>
</evidence>
<dbReference type="AlphaFoldDB" id="A0A850SYY6"/>
<feature type="binding site" evidence="6">
    <location>
        <position position="284"/>
    </location>
    <ligand>
        <name>substrate</name>
    </ligand>
</feature>
<dbReference type="PROSITE" id="PS00482">
    <property type="entry name" value="DIHYDROOROTASE_1"/>
    <property type="match status" value="1"/>
</dbReference>